<dbReference type="EMBL" id="JACHID010000004">
    <property type="protein sequence ID" value="MBB5021528.1"/>
    <property type="molecule type" value="Genomic_DNA"/>
</dbReference>
<accession>A0A7W8DGR1</accession>
<evidence type="ECO:0000313" key="3">
    <source>
        <dbReference type="Proteomes" id="UP000528322"/>
    </source>
</evidence>
<dbReference type="Proteomes" id="UP000528322">
    <property type="component" value="Unassembled WGS sequence"/>
</dbReference>
<protein>
    <submittedName>
        <fullName evidence="2">Uncharacterized protein</fullName>
    </submittedName>
</protein>
<dbReference type="InterPro" id="IPR016772">
    <property type="entry name" value="UCP020408"/>
</dbReference>
<evidence type="ECO:0000256" key="1">
    <source>
        <dbReference type="ARBA" id="ARBA00007189"/>
    </source>
</evidence>
<comment type="caution">
    <text evidence="2">The sequence shown here is derived from an EMBL/GenBank/DDBJ whole genome shotgun (WGS) entry which is preliminary data.</text>
</comment>
<comment type="similarity">
    <text evidence="1">Belongs to the UPF0751 family.</text>
</comment>
<reference evidence="2 3" key="1">
    <citation type="submission" date="2020-08" db="EMBL/GenBank/DDBJ databases">
        <title>Genomic Encyclopedia of Type Strains, Phase IV (KMG-IV): sequencing the most valuable type-strain genomes for metagenomic binning, comparative biology and taxonomic classification.</title>
        <authorList>
            <person name="Goeker M."/>
        </authorList>
    </citation>
    <scope>NUCLEOTIDE SEQUENCE [LARGE SCALE GENOMIC DNA]</scope>
    <source>
        <strain evidence="2 3">DSM 22071</strain>
    </source>
</reference>
<keyword evidence="3" id="KW-1185">Reference proteome</keyword>
<sequence length="52" mass="5704">MIFTNKVSHNARKLALEAARADNIPVMMCHSCGVSTLKDCLKSPSSECPIRK</sequence>
<dbReference type="Pfam" id="PF10087">
    <property type="entry name" value="DUF2325"/>
    <property type="match status" value="1"/>
</dbReference>
<name>A0A7W8DGR1_9BACT</name>
<proteinExistence type="inferred from homology"/>
<organism evidence="2 3">
    <name type="scientific">Desulfurispira natronophila</name>
    <dbReference type="NCBI Taxonomy" id="682562"/>
    <lineage>
        <taxon>Bacteria</taxon>
        <taxon>Pseudomonadati</taxon>
        <taxon>Chrysiogenota</taxon>
        <taxon>Chrysiogenia</taxon>
        <taxon>Chrysiogenales</taxon>
        <taxon>Chrysiogenaceae</taxon>
        <taxon>Desulfurispira</taxon>
    </lineage>
</organism>
<gene>
    <name evidence="2" type="ORF">HNR37_000840</name>
</gene>
<dbReference type="AlphaFoldDB" id="A0A7W8DGR1"/>
<evidence type="ECO:0000313" key="2">
    <source>
        <dbReference type="EMBL" id="MBB5021528.1"/>
    </source>
</evidence>